<organism evidence="1 2">
    <name type="scientific">Dibothriocephalus latus</name>
    <name type="common">Fish tapeworm</name>
    <name type="synonym">Diphyllobothrium latum</name>
    <dbReference type="NCBI Taxonomy" id="60516"/>
    <lineage>
        <taxon>Eukaryota</taxon>
        <taxon>Metazoa</taxon>
        <taxon>Spiralia</taxon>
        <taxon>Lophotrochozoa</taxon>
        <taxon>Platyhelminthes</taxon>
        <taxon>Cestoda</taxon>
        <taxon>Eucestoda</taxon>
        <taxon>Diphyllobothriidea</taxon>
        <taxon>Diphyllobothriidae</taxon>
        <taxon>Dibothriocephalus</taxon>
    </lineage>
</organism>
<dbReference type="Proteomes" id="UP000281553">
    <property type="component" value="Unassembled WGS sequence"/>
</dbReference>
<sequence length="54" mass="6046">MKDGVLEACHFLGDRRLIVRPAYHRDSACLPRTKPRAQLSCLLVVLNSSSLQPL</sequence>
<reference evidence="1 2" key="1">
    <citation type="submission" date="2018-11" db="EMBL/GenBank/DDBJ databases">
        <authorList>
            <consortium name="Pathogen Informatics"/>
        </authorList>
    </citation>
    <scope>NUCLEOTIDE SEQUENCE [LARGE SCALE GENOMIC DNA]</scope>
</reference>
<evidence type="ECO:0000313" key="2">
    <source>
        <dbReference type="Proteomes" id="UP000281553"/>
    </source>
</evidence>
<dbReference type="EMBL" id="UYRU01072561">
    <property type="protein sequence ID" value="VDN22403.1"/>
    <property type="molecule type" value="Genomic_DNA"/>
</dbReference>
<accession>A0A3P7MFU1</accession>
<proteinExistence type="predicted"/>
<protein>
    <submittedName>
        <fullName evidence="1">Uncharacterized protein</fullName>
    </submittedName>
</protein>
<gene>
    <name evidence="1" type="ORF">DILT_LOCUS14048</name>
</gene>
<evidence type="ECO:0000313" key="1">
    <source>
        <dbReference type="EMBL" id="VDN22403.1"/>
    </source>
</evidence>
<keyword evidence="2" id="KW-1185">Reference proteome</keyword>
<dbReference type="AlphaFoldDB" id="A0A3P7MFU1"/>
<name>A0A3P7MFU1_DIBLA</name>